<feature type="domain" description="CENP-V/GFA" evidence="5">
    <location>
        <begin position="10"/>
        <end position="121"/>
    </location>
</feature>
<comment type="caution">
    <text evidence="6">The sequence shown here is derived from an EMBL/GenBank/DDBJ whole genome shotgun (WGS) entry which is preliminary data.</text>
</comment>
<proteinExistence type="inferred from homology"/>
<dbReference type="SUPFAM" id="SSF51316">
    <property type="entry name" value="Mss4-like"/>
    <property type="match status" value="1"/>
</dbReference>
<dbReference type="Proteomes" id="UP000709466">
    <property type="component" value="Unassembled WGS sequence"/>
</dbReference>
<dbReference type="InterPro" id="IPR006913">
    <property type="entry name" value="CENP-V/GFA"/>
</dbReference>
<evidence type="ECO:0000256" key="3">
    <source>
        <dbReference type="ARBA" id="ARBA00022833"/>
    </source>
</evidence>
<dbReference type="Pfam" id="PF04828">
    <property type="entry name" value="GFA"/>
    <property type="match status" value="1"/>
</dbReference>
<protein>
    <submittedName>
        <fullName evidence="6">GFA family protein</fullName>
    </submittedName>
</protein>
<dbReference type="EMBL" id="JAATOP010000006">
    <property type="protein sequence ID" value="NIY72959.1"/>
    <property type="molecule type" value="Genomic_DNA"/>
</dbReference>
<dbReference type="Gene3D" id="3.90.1590.10">
    <property type="entry name" value="glutathione-dependent formaldehyde- activating enzyme (gfa)"/>
    <property type="match status" value="1"/>
</dbReference>
<organism evidence="6 7">
    <name type="scientific">Marivivens donghaensis</name>
    <dbReference type="NCBI Taxonomy" id="1699413"/>
    <lineage>
        <taxon>Bacteria</taxon>
        <taxon>Pseudomonadati</taxon>
        <taxon>Pseudomonadota</taxon>
        <taxon>Alphaproteobacteria</taxon>
        <taxon>Rhodobacterales</taxon>
        <taxon>Paracoccaceae</taxon>
        <taxon>Marivivens group</taxon>
        <taxon>Marivivens</taxon>
    </lineage>
</organism>
<keyword evidence="2" id="KW-0479">Metal-binding</keyword>
<evidence type="ECO:0000256" key="2">
    <source>
        <dbReference type="ARBA" id="ARBA00022723"/>
    </source>
</evidence>
<gene>
    <name evidence="6" type="ORF">HCZ30_11010</name>
</gene>
<evidence type="ECO:0000259" key="5">
    <source>
        <dbReference type="PROSITE" id="PS51891"/>
    </source>
</evidence>
<dbReference type="PANTHER" id="PTHR33337:SF40">
    <property type="entry name" value="CENP-V_GFA DOMAIN-CONTAINING PROTEIN-RELATED"/>
    <property type="match status" value="1"/>
</dbReference>
<keyword evidence="3" id="KW-0862">Zinc</keyword>
<sequence length="155" mass="17244">MSRKSELPLYTGGCQCGAVRFRTSQLLDNAHICFCRMCQRASGGMAMGWVGVANPALTWTKGLPNTFSSSQGVGRGFCSDCGTTLYFSRVSRTYQFLALAAFDDPHDIEIRFTLGNESKLDQLAQCSEVPAHNLIEDTENFERARLTNKQFKVNR</sequence>
<dbReference type="PROSITE" id="PS51891">
    <property type="entry name" value="CENP_V_GFA"/>
    <property type="match status" value="1"/>
</dbReference>
<evidence type="ECO:0000256" key="1">
    <source>
        <dbReference type="ARBA" id="ARBA00005495"/>
    </source>
</evidence>
<comment type="similarity">
    <text evidence="1">Belongs to the Gfa family.</text>
</comment>
<evidence type="ECO:0000313" key="6">
    <source>
        <dbReference type="EMBL" id="NIY72959.1"/>
    </source>
</evidence>
<dbReference type="InterPro" id="IPR011057">
    <property type="entry name" value="Mss4-like_sf"/>
</dbReference>
<name>A0ABX0VY14_9RHOB</name>
<keyword evidence="4" id="KW-0456">Lyase</keyword>
<reference evidence="6 7" key="1">
    <citation type="submission" date="2020-03" db="EMBL/GenBank/DDBJ databases">
        <title>Bacterial isolates of synthetic phycosphere.</title>
        <authorList>
            <person name="Fu H."/>
            <person name="Moran M.A."/>
        </authorList>
    </citation>
    <scope>NUCLEOTIDE SEQUENCE [LARGE SCALE GENOMIC DNA]</scope>
    <source>
        <strain evidence="6 7">HF1</strain>
    </source>
</reference>
<accession>A0ABX0VY14</accession>
<dbReference type="PANTHER" id="PTHR33337">
    <property type="entry name" value="GFA DOMAIN-CONTAINING PROTEIN"/>
    <property type="match status" value="1"/>
</dbReference>
<evidence type="ECO:0000313" key="7">
    <source>
        <dbReference type="Proteomes" id="UP000709466"/>
    </source>
</evidence>
<dbReference type="RefSeq" id="WP_167638338.1">
    <property type="nucleotide sequence ID" value="NZ_JAATOP010000006.1"/>
</dbReference>
<evidence type="ECO:0000256" key="4">
    <source>
        <dbReference type="ARBA" id="ARBA00023239"/>
    </source>
</evidence>
<keyword evidence="7" id="KW-1185">Reference proteome</keyword>